<dbReference type="OrthoDB" id="10049098at2759"/>
<accession>A0A1L8FX47</accession>
<dbReference type="Xenbase" id="XB-GENE-995475">
    <property type="gene designation" value="c6h18orf21.L"/>
</dbReference>
<comment type="similarity">
    <text evidence="1">Belongs to the UPF0711 family.</text>
</comment>
<dbReference type="AGR" id="Xenbase:XB-GENE-995475"/>
<keyword evidence="3" id="KW-1185">Reference proteome</keyword>
<name>A0A1L8FX47_XENLA</name>
<dbReference type="CTD" id="733307"/>
<evidence type="ECO:0000313" key="5">
    <source>
        <dbReference type="Xenbase" id="XB-GENE-995475"/>
    </source>
</evidence>
<dbReference type="Bgee" id="733307">
    <property type="expression patterns" value="Expressed in oocyte and 19 other cell types or tissues"/>
</dbReference>
<proteinExistence type="inferred from homology"/>
<sequence length="223" mass="24912">MGSRTRFLESAALVLKDSCPEMSRYLLSVRGTAEKKKGLVENVCPFCFQLFMPDNYKVRLKPKLKISPSIERLLKKEAKNHRLTLKQTRLLRKYKCAKSVLMVTCSTCSKVSKYAGESRHLLANCPGTPKPLRMSAPTDLRIRTPGSSRKANLSYSEEKLSSKGRSPVLTPRSCASAHSSPATSVKSSKKGKFHFSKLKMLLSQEEREPSKKGDLQNFLSSLA</sequence>
<dbReference type="RefSeq" id="XP_018123108.1">
    <property type="nucleotide sequence ID" value="XM_018267619.2"/>
</dbReference>
<gene>
    <name evidence="5" type="primary">c6h18orf21.L</name>
    <name evidence="4" type="synonym">c18orf21.L</name>
</gene>
<evidence type="ECO:0000256" key="2">
    <source>
        <dbReference type="SAM" id="MobiDB-lite"/>
    </source>
</evidence>
<feature type="region of interest" description="Disordered" evidence="2">
    <location>
        <begin position="126"/>
        <end position="223"/>
    </location>
</feature>
<dbReference type="Pfam" id="PF15719">
    <property type="entry name" value="Rmp24-like"/>
    <property type="match status" value="1"/>
</dbReference>
<feature type="compositionally biased region" description="Basic residues" evidence="2">
    <location>
        <begin position="187"/>
        <end position="197"/>
    </location>
</feature>
<dbReference type="OMA" id="HKGVNRD"/>
<evidence type="ECO:0000256" key="1">
    <source>
        <dbReference type="ARBA" id="ARBA00006160"/>
    </source>
</evidence>
<dbReference type="PaxDb" id="8355-A0A1L8FX47"/>
<dbReference type="AlphaFoldDB" id="A0A1L8FX47"/>
<dbReference type="STRING" id="8355.A0A1L8FX47"/>
<evidence type="ECO:0000313" key="4">
    <source>
        <dbReference type="RefSeq" id="XP_018123108.1"/>
    </source>
</evidence>
<reference evidence="4" key="1">
    <citation type="submission" date="2025-08" db="UniProtKB">
        <authorList>
            <consortium name="RefSeq"/>
        </authorList>
    </citation>
    <scope>IDENTIFICATION</scope>
    <source>
        <strain evidence="4">J_2021</strain>
        <tissue evidence="4">Erythrocytes</tissue>
    </source>
</reference>
<evidence type="ECO:0000313" key="3">
    <source>
        <dbReference type="Proteomes" id="UP000186698"/>
    </source>
</evidence>
<organism evidence="3 4">
    <name type="scientific">Xenopus laevis</name>
    <name type="common">African clawed frog</name>
    <dbReference type="NCBI Taxonomy" id="8355"/>
    <lineage>
        <taxon>Eukaryota</taxon>
        <taxon>Metazoa</taxon>
        <taxon>Chordata</taxon>
        <taxon>Craniata</taxon>
        <taxon>Vertebrata</taxon>
        <taxon>Euteleostomi</taxon>
        <taxon>Amphibia</taxon>
        <taxon>Batrachia</taxon>
        <taxon>Anura</taxon>
        <taxon>Pipoidea</taxon>
        <taxon>Pipidae</taxon>
        <taxon>Xenopodinae</taxon>
        <taxon>Xenopus</taxon>
        <taxon>Xenopus</taxon>
    </lineage>
</organism>
<protein>
    <submittedName>
        <fullName evidence="4">UPF0711 protein C18orf21 homolog</fullName>
    </submittedName>
</protein>
<feature type="compositionally biased region" description="Polar residues" evidence="2">
    <location>
        <begin position="145"/>
        <end position="155"/>
    </location>
</feature>
<dbReference type="PANTHER" id="PTHR31402:SF2">
    <property type="entry name" value="UPF0711 PROTEIN C18ORF21"/>
    <property type="match status" value="1"/>
</dbReference>
<feature type="compositionally biased region" description="Basic and acidic residues" evidence="2">
    <location>
        <begin position="204"/>
        <end position="214"/>
    </location>
</feature>
<dbReference type="InterPro" id="IPR029779">
    <property type="entry name" value="Rmp24-like"/>
</dbReference>
<dbReference type="GeneID" id="733307"/>
<dbReference type="Proteomes" id="UP000186698">
    <property type="component" value="Chromosome 6L"/>
</dbReference>
<dbReference type="KEGG" id="xla:733307"/>
<dbReference type="PANTHER" id="PTHR31402">
    <property type="entry name" value="UPF0711 PROTEIN C18ORF21"/>
    <property type="match status" value="1"/>
</dbReference>